<comment type="caution">
    <text evidence="1">The sequence shown here is derived from an EMBL/GenBank/DDBJ whole genome shotgun (WGS) entry which is preliminary data.</text>
</comment>
<dbReference type="Proteomes" id="UP000829398">
    <property type="component" value="Chromosome 5"/>
</dbReference>
<proteinExistence type="predicted"/>
<reference evidence="2" key="1">
    <citation type="journal article" date="2023" name="Hortic. Res.">
        <title>A chromosome-level phased genome enabling allele-level studies in sweet orange: a case study on citrus Huanglongbing tolerance.</title>
        <authorList>
            <person name="Wu B."/>
            <person name="Yu Q."/>
            <person name="Deng Z."/>
            <person name="Duan Y."/>
            <person name="Luo F."/>
            <person name="Gmitter F. Jr."/>
        </authorList>
    </citation>
    <scope>NUCLEOTIDE SEQUENCE [LARGE SCALE GENOMIC DNA]</scope>
    <source>
        <strain evidence="2">cv. Valencia</strain>
    </source>
</reference>
<keyword evidence="2" id="KW-1185">Reference proteome</keyword>
<gene>
    <name evidence="1" type="ORF">KPL71_013977</name>
</gene>
<organism evidence="1 2">
    <name type="scientific">Citrus sinensis</name>
    <name type="common">Sweet orange</name>
    <name type="synonym">Citrus aurantium var. sinensis</name>
    <dbReference type="NCBI Taxonomy" id="2711"/>
    <lineage>
        <taxon>Eukaryota</taxon>
        <taxon>Viridiplantae</taxon>
        <taxon>Streptophyta</taxon>
        <taxon>Embryophyta</taxon>
        <taxon>Tracheophyta</taxon>
        <taxon>Spermatophyta</taxon>
        <taxon>Magnoliopsida</taxon>
        <taxon>eudicotyledons</taxon>
        <taxon>Gunneridae</taxon>
        <taxon>Pentapetalae</taxon>
        <taxon>rosids</taxon>
        <taxon>malvids</taxon>
        <taxon>Sapindales</taxon>
        <taxon>Rutaceae</taxon>
        <taxon>Aurantioideae</taxon>
        <taxon>Citrus</taxon>
    </lineage>
</organism>
<evidence type="ECO:0000313" key="1">
    <source>
        <dbReference type="EMBL" id="KAH9750709.1"/>
    </source>
</evidence>
<sequence length="691" mass="77688">MVCRNKTEDELTVTGPNISKQTKDAESWKDDQEKDEYYGRYWPLYRMIEKNDWQGVEDFVTNHPDALTAKIVEPGSMTIFHMIVELLIDAESDEAICLLDKLASKVDPETLARQDNHGHTAATLSAAKGNLRALKLLVKYNPDLTNIRHGEGFLPVHDAALYGHKDTFHYLLEVTRGVDIYSGKDGANVLSFLIAANLYDVALDLLKRHPTIGRDSIDSRRIILNTLAQKPYAFASGSRLGRLQRLIYNCSCQLSFTNTQTHLYSAMLHKLHRMLWNAHMHLSPSIKGIHEQKLTHMRTVEMVRIICEGVVWTNFQNSAQLSVAMLAAAILGIPEVVNEFIMAYDSSSNWSNQDGHTIFDHAVLYRREKVFNLIQGVNFTTFLFSSRDKAGNNILHLAGRLVPSSEVAGAALQMQRELQWFKGDKNLNIISMFKSPNLREVFTEEHKELVKEGEKWMKETASSCSVVAALIITVVFAAVFTAPGGSDGRGMPNFLHDQSFMIFAISDMLALFSSITSVLMFLGILTSRYAEEDFLVSLPRKLIIGLITLLFSIASMMIAFGATVHISLSHKWNSVIIPISLVGCVPITLFALLQFPLLLDMYSSTYGRSIIIESSWRELTSCQIVAKVEGYLKWQKSWKMIEPRNWVFFLIYISLPPGTLKAAVKTIVIMSATTEQHETKDGLSICHDKNG</sequence>
<dbReference type="EMBL" id="CM039174">
    <property type="protein sequence ID" value="KAH9750709.1"/>
    <property type="molecule type" value="Genomic_DNA"/>
</dbReference>
<protein>
    <submittedName>
        <fullName evidence="1">ANK REP REGION domain-containing protein</fullName>
    </submittedName>
</protein>
<accession>A0ACB8K8I0</accession>
<name>A0ACB8K8I0_CITSI</name>
<evidence type="ECO:0000313" key="2">
    <source>
        <dbReference type="Proteomes" id="UP000829398"/>
    </source>
</evidence>